<evidence type="ECO:0000313" key="3">
    <source>
        <dbReference type="EMBL" id="PXX94226.1"/>
    </source>
</evidence>
<organism evidence="3 4">
    <name type="scientific">Marinifilum breve</name>
    <dbReference type="NCBI Taxonomy" id="2184082"/>
    <lineage>
        <taxon>Bacteria</taxon>
        <taxon>Pseudomonadati</taxon>
        <taxon>Bacteroidota</taxon>
        <taxon>Bacteroidia</taxon>
        <taxon>Marinilabiliales</taxon>
        <taxon>Marinifilaceae</taxon>
    </lineage>
</organism>
<accession>A0A2V3ZQV2</accession>
<gene>
    <name evidence="3" type="ORF">DF185_23060</name>
</gene>
<evidence type="ECO:0000259" key="2">
    <source>
        <dbReference type="PROSITE" id="PS50878"/>
    </source>
</evidence>
<dbReference type="PANTHER" id="PTHR33332">
    <property type="entry name" value="REVERSE TRANSCRIPTASE DOMAIN-CONTAINING PROTEIN"/>
    <property type="match status" value="1"/>
</dbReference>
<keyword evidence="1" id="KW-0472">Membrane</keyword>
<protein>
    <recommendedName>
        <fullName evidence="2">Reverse transcriptase domain-containing protein</fullName>
    </recommendedName>
</protein>
<keyword evidence="1" id="KW-0812">Transmembrane</keyword>
<comment type="caution">
    <text evidence="3">The sequence shown here is derived from an EMBL/GenBank/DDBJ whole genome shotgun (WGS) entry which is preliminary data.</text>
</comment>
<feature type="non-terminal residue" evidence="3">
    <location>
        <position position="130"/>
    </location>
</feature>
<dbReference type="Proteomes" id="UP000248079">
    <property type="component" value="Unassembled WGS sequence"/>
</dbReference>
<feature type="domain" description="Reverse transcriptase" evidence="2">
    <location>
        <begin position="1"/>
        <end position="109"/>
    </location>
</feature>
<dbReference type="InterPro" id="IPR000477">
    <property type="entry name" value="RT_dom"/>
</dbReference>
<dbReference type="OrthoDB" id="7069107at2"/>
<dbReference type="EMBL" id="QFLI01000080">
    <property type="protein sequence ID" value="PXX94226.1"/>
    <property type="molecule type" value="Genomic_DNA"/>
</dbReference>
<evidence type="ECO:0000313" key="4">
    <source>
        <dbReference type="Proteomes" id="UP000248079"/>
    </source>
</evidence>
<proteinExistence type="predicted"/>
<evidence type="ECO:0000256" key="1">
    <source>
        <dbReference type="SAM" id="Phobius"/>
    </source>
</evidence>
<keyword evidence="1" id="KW-1133">Transmembrane helix</keyword>
<dbReference type="Pfam" id="PF00078">
    <property type="entry name" value="RVT_1"/>
    <property type="match status" value="1"/>
</dbReference>
<reference evidence="3 4" key="1">
    <citation type="submission" date="2018-05" db="EMBL/GenBank/DDBJ databases">
        <title>Marinifilum breve JC075T sp. nov., a marine bacterium isolated from Yongle Blue Hole in the South China Sea.</title>
        <authorList>
            <person name="Fu T."/>
        </authorList>
    </citation>
    <scope>NUCLEOTIDE SEQUENCE [LARGE SCALE GENOMIC DNA]</scope>
    <source>
        <strain evidence="3 4">JC075</strain>
    </source>
</reference>
<sequence>MVRFGYRYSKPVNVTSGVIQGSVVGPLLFLLFINDVRSLFQYGKPFLFADDLKVVDSFSSPTKESYISAVIQEEINKLYEWTVSWNMPLNVDKSGFIHIGRCLNLNLTVQTHTLKPLNTVRDLGLRYSNS</sequence>
<name>A0A2V3ZQV2_9BACT</name>
<dbReference type="PROSITE" id="PS50878">
    <property type="entry name" value="RT_POL"/>
    <property type="match status" value="1"/>
</dbReference>
<keyword evidence="4" id="KW-1185">Reference proteome</keyword>
<feature type="transmembrane region" description="Helical" evidence="1">
    <location>
        <begin position="12"/>
        <end position="33"/>
    </location>
</feature>
<dbReference type="AlphaFoldDB" id="A0A2V3ZQV2"/>